<accession>A0A5M3MWE5</accession>
<protein>
    <submittedName>
        <fullName evidence="5">Acetyl-CoA synthetase-like protein</fullName>
    </submittedName>
</protein>
<gene>
    <name evidence="5" type="ORF">CONPUDRAFT_143356</name>
</gene>
<dbReference type="InterPro" id="IPR036291">
    <property type="entry name" value="NAD(P)-bd_dom_sf"/>
</dbReference>
<dbReference type="GeneID" id="19201835"/>
<dbReference type="KEGG" id="cput:CONPUDRAFT_143356"/>
<feature type="domain" description="Thioester reductase (TE)" evidence="4">
    <location>
        <begin position="689"/>
        <end position="926"/>
    </location>
</feature>
<dbReference type="InterPro" id="IPR042099">
    <property type="entry name" value="ANL_N_sf"/>
</dbReference>
<evidence type="ECO:0000313" key="6">
    <source>
        <dbReference type="Proteomes" id="UP000053558"/>
    </source>
</evidence>
<evidence type="ECO:0000256" key="1">
    <source>
        <dbReference type="ARBA" id="ARBA00022450"/>
    </source>
</evidence>
<dbReference type="Proteomes" id="UP000053558">
    <property type="component" value="Unassembled WGS sequence"/>
</dbReference>
<dbReference type="Gene3D" id="1.10.1200.10">
    <property type="entry name" value="ACP-like"/>
    <property type="match status" value="1"/>
</dbReference>
<dbReference type="PROSITE" id="PS00455">
    <property type="entry name" value="AMP_BINDING"/>
    <property type="match status" value="1"/>
</dbReference>
<organism evidence="5 6">
    <name type="scientific">Coniophora puteana (strain RWD-64-598)</name>
    <name type="common">Brown rot fungus</name>
    <dbReference type="NCBI Taxonomy" id="741705"/>
    <lineage>
        <taxon>Eukaryota</taxon>
        <taxon>Fungi</taxon>
        <taxon>Dikarya</taxon>
        <taxon>Basidiomycota</taxon>
        <taxon>Agaricomycotina</taxon>
        <taxon>Agaricomycetes</taxon>
        <taxon>Agaricomycetidae</taxon>
        <taxon>Boletales</taxon>
        <taxon>Coniophorineae</taxon>
        <taxon>Coniophoraceae</taxon>
        <taxon>Coniophora</taxon>
    </lineage>
</organism>
<dbReference type="Gene3D" id="3.40.50.12780">
    <property type="entry name" value="N-terminal domain of ligase-like"/>
    <property type="match status" value="1"/>
</dbReference>
<evidence type="ECO:0000259" key="4">
    <source>
        <dbReference type="Pfam" id="PF07993"/>
    </source>
</evidence>
<evidence type="ECO:0000256" key="2">
    <source>
        <dbReference type="ARBA" id="ARBA00022553"/>
    </source>
</evidence>
<reference evidence="6" key="1">
    <citation type="journal article" date="2012" name="Science">
        <title>The Paleozoic origin of enzymatic lignin decomposition reconstructed from 31 fungal genomes.</title>
        <authorList>
            <person name="Floudas D."/>
            <person name="Binder M."/>
            <person name="Riley R."/>
            <person name="Barry K."/>
            <person name="Blanchette R.A."/>
            <person name="Henrissat B."/>
            <person name="Martinez A.T."/>
            <person name="Otillar R."/>
            <person name="Spatafora J.W."/>
            <person name="Yadav J.S."/>
            <person name="Aerts A."/>
            <person name="Benoit I."/>
            <person name="Boyd A."/>
            <person name="Carlson A."/>
            <person name="Copeland A."/>
            <person name="Coutinho P.M."/>
            <person name="de Vries R.P."/>
            <person name="Ferreira P."/>
            <person name="Findley K."/>
            <person name="Foster B."/>
            <person name="Gaskell J."/>
            <person name="Glotzer D."/>
            <person name="Gorecki P."/>
            <person name="Heitman J."/>
            <person name="Hesse C."/>
            <person name="Hori C."/>
            <person name="Igarashi K."/>
            <person name="Jurgens J.A."/>
            <person name="Kallen N."/>
            <person name="Kersten P."/>
            <person name="Kohler A."/>
            <person name="Kuees U."/>
            <person name="Kumar T.K.A."/>
            <person name="Kuo A."/>
            <person name="LaButti K."/>
            <person name="Larrondo L.F."/>
            <person name="Lindquist E."/>
            <person name="Ling A."/>
            <person name="Lombard V."/>
            <person name="Lucas S."/>
            <person name="Lundell T."/>
            <person name="Martin R."/>
            <person name="McLaughlin D.J."/>
            <person name="Morgenstern I."/>
            <person name="Morin E."/>
            <person name="Murat C."/>
            <person name="Nagy L.G."/>
            <person name="Nolan M."/>
            <person name="Ohm R.A."/>
            <person name="Patyshakuliyeva A."/>
            <person name="Rokas A."/>
            <person name="Ruiz-Duenas F.J."/>
            <person name="Sabat G."/>
            <person name="Salamov A."/>
            <person name="Samejima M."/>
            <person name="Schmutz J."/>
            <person name="Slot J.C."/>
            <person name="St John F."/>
            <person name="Stenlid J."/>
            <person name="Sun H."/>
            <person name="Sun S."/>
            <person name="Syed K."/>
            <person name="Tsang A."/>
            <person name="Wiebenga A."/>
            <person name="Young D."/>
            <person name="Pisabarro A."/>
            <person name="Eastwood D.C."/>
            <person name="Martin F."/>
            <person name="Cullen D."/>
            <person name="Grigoriev I.V."/>
            <person name="Hibbett D.S."/>
        </authorList>
    </citation>
    <scope>NUCLEOTIDE SEQUENCE [LARGE SCALE GENOMIC DNA]</scope>
    <source>
        <strain evidence="6">RWD-64-598 SS2</strain>
    </source>
</reference>
<dbReference type="InterPro" id="IPR020845">
    <property type="entry name" value="AMP-binding_CS"/>
</dbReference>
<dbReference type="InterPro" id="IPR051414">
    <property type="entry name" value="Adenylate-forming_Reductase"/>
</dbReference>
<dbReference type="PANTHER" id="PTHR43439">
    <property type="entry name" value="PHENYLACETATE-COENZYME A LIGASE"/>
    <property type="match status" value="1"/>
</dbReference>
<sequence length="1070" mass="117184">MDSTSPLLDGSLFLPEIVDLFRSERPQKPLFAFPDHTNSGLVTITALEFARAAHRVAHELTTSVKPRRERGETVAVLSLGDTIVYHAVDVGMQMAGLVPFPMSPRNSPQAIASMLNKTECRHILIITPLPATFLDEVCGLSALDLTITRLPPIARIYPKLGRETAENAFAPFPYKRPHPEEVAMYLHSSGSTGFPKPIAITHLRLIQWLRQCVTFVGQISQSLKEPSRGTHVQLGVAAFPPFHSLAFFTQLYAPLISDAVASVYRPSSVEYADAQPVAPTPDNVLENARLTNADVVYVVPMFLEEMLHSPDAISALKTYDRVLYGGGILPEKVGCQLFEAGVPLATSYGGTEFGAPAAPPNIGDTHEGDWGYFYFPDATQVRWADQGDGTFELHVLSNGVYDIAPEYHNLPDVEGYATSDIFVKHPSKENLWRIVGRKDDVIVLSSGEKTVPAPMESAICAHPLVMGAVMFGEGQSTVGVILESRGAVADERKFVGEVWPYIEDANSAAPAFSRIFKSTVLVAKAEKPFPRAGKGTVLRKATLNEYKTEIDALYENFSQDSTSELAVNLADLSNEALQEWLVKQVRSSVPRSSAINATSDLFSFGFDSLSIAHIYQAIIFSVEPRMRDSIPRNVLYEYSTIAQLADALYSTMHNTNENDNDWRKSHRMSMQSMLARYKVPTPQGAVVLLTGSTGHLGSYILHELLSNDGVSKIYAFNRASSGRSGRERQEVSFASRKLPVSSLDSSSHKLVFLDGDTSEPELGLSAEVLRDLRNEVSVIIHNAWRVDFNLPLIAFEANIEATHNLVEFALSASSAKRVRFVFVSSVAAVQGWSPERGPVPEAVVDEADVALGSGYGESKYIGEKIVAESGLEGTCVRVGQIAGGPGGIWPTTEWVPIVVKSSVVFGAMPELPGDVSWIPVNAVASALVHICLKLCSPHDDTYIPPVLNLVHPHPAAFLELVEAMRDAVAAKKRLLSKDDDLPLVSYDEWLSRLEDLEKGQVHWAGGKKLSEVPALKIIDFLRNLTCADGNKNKFSTDQIEHVVPSLRELRPLGKGDAKAWVEYWVDFGFL</sequence>
<dbReference type="InterPro" id="IPR036736">
    <property type="entry name" value="ACP-like_sf"/>
</dbReference>
<dbReference type="SUPFAM" id="SSF51735">
    <property type="entry name" value="NAD(P)-binding Rossmann-fold domains"/>
    <property type="match status" value="1"/>
</dbReference>
<keyword evidence="6" id="KW-1185">Reference proteome</keyword>
<dbReference type="OMA" id="WNKHEYI"/>
<dbReference type="Pfam" id="PF23562">
    <property type="entry name" value="AMP-binding_C_3"/>
    <property type="match status" value="1"/>
</dbReference>
<dbReference type="InterPro" id="IPR000873">
    <property type="entry name" value="AMP-dep_synth/lig_dom"/>
</dbReference>
<dbReference type="PANTHER" id="PTHR43439:SF2">
    <property type="entry name" value="ENZYME, PUTATIVE (JCVI)-RELATED"/>
    <property type="match status" value="1"/>
</dbReference>
<evidence type="ECO:0000259" key="3">
    <source>
        <dbReference type="Pfam" id="PF00501"/>
    </source>
</evidence>
<dbReference type="Pfam" id="PF07993">
    <property type="entry name" value="NAD_binding_4"/>
    <property type="match status" value="1"/>
</dbReference>
<proteinExistence type="predicted"/>
<dbReference type="SUPFAM" id="SSF56801">
    <property type="entry name" value="Acetyl-CoA synthetase-like"/>
    <property type="match status" value="1"/>
</dbReference>
<dbReference type="AlphaFoldDB" id="A0A5M3MWE5"/>
<keyword evidence="2" id="KW-0597">Phosphoprotein</keyword>
<evidence type="ECO:0000313" key="5">
    <source>
        <dbReference type="EMBL" id="EIW83469.1"/>
    </source>
</evidence>
<dbReference type="RefSeq" id="XP_007767219.1">
    <property type="nucleotide sequence ID" value="XM_007769029.1"/>
</dbReference>
<dbReference type="EMBL" id="JH711576">
    <property type="protein sequence ID" value="EIW83469.1"/>
    <property type="molecule type" value="Genomic_DNA"/>
</dbReference>
<name>A0A5M3MWE5_CONPW</name>
<dbReference type="Gene3D" id="3.40.50.720">
    <property type="entry name" value="NAD(P)-binding Rossmann-like Domain"/>
    <property type="match status" value="1"/>
</dbReference>
<comment type="caution">
    <text evidence="5">The sequence shown here is derived from an EMBL/GenBank/DDBJ whole genome shotgun (WGS) entry which is preliminary data.</text>
</comment>
<keyword evidence="1" id="KW-0596">Phosphopantetheine</keyword>
<dbReference type="InterPro" id="IPR013120">
    <property type="entry name" value="FAR_NAD-bd"/>
</dbReference>
<dbReference type="OrthoDB" id="429813at2759"/>
<feature type="domain" description="AMP-dependent synthetase/ligase" evidence="3">
    <location>
        <begin position="33"/>
        <end position="364"/>
    </location>
</feature>
<dbReference type="SUPFAM" id="SSF47336">
    <property type="entry name" value="ACP-like"/>
    <property type="match status" value="1"/>
</dbReference>
<dbReference type="Pfam" id="PF00501">
    <property type="entry name" value="AMP-binding"/>
    <property type="match status" value="1"/>
</dbReference>